<reference evidence="4 5" key="1">
    <citation type="submission" date="2012-06" db="EMBL/GenBank/DDBJ databases">
        <title>Complete sequence of Thiocystis violascens DSM 198.</title>
        <authorList>
            <consortium name="US DOE Joint Genome Institute"/>
            <person name="Lucas S."/>
            <person name="Han J."/>
            <person name="Lapidus A."/>
            <person name="Cheng J.-F."/>
            <person name="Goodwin L."/>
            <person name="Pitluck S."/>
            <person name="Peters L."/>
            <person name="Ovchinnikova G."/>
            <person name="Teshima H."/>
            <person name="Detter J.C."/>
            <person name="Han C."/>
            <person name="Tapia R."/>
            <person name="Land M."/>
            <person name="Hauser L."/>
            <person name="Kyrpides N."/>
            <person name="Ivanova N."/>
            <person name="Pagani I."/>
            <person name="Vogl K."/>
            <person name="Liu Z."/>
            <person name="Frigaard N.-U."/>
            <person name="Bryant D."/>
            <person name="Woyke T."/>
        </authorList>
    </citation>
    <scope>NUCLEOTIDE SEQUENCE [LARGE SCALE GENOMIC DNA]</scope>
    <source>
        <strain evidence="5">ATCC 17096 / DSM 198 / 6111</strain>
    </source>
</reference>
<feature type="binding site" evidence="3">
    <location>
        <begin position="93"/>
        <end position="96"/>
    </location>
    <ligand>
        <name>substrate</name>
    </ligand>
</feature>
<feature type="active site" description="Proton acceptor" evidence="3">
    <location>
        <position position="102"/>
    </location>
</feature>
<dbReference type="Proteomes" id="UP000006062">
    <property type="component" value="Chromosome"/>
</dbReference>
<dbReference type="AlphaFoldDB" id="I3YGD5"/>
<dbReference type="GO" id="GO:0006014">
    <property type="term" value="P:D-ribose metabolic process"/>
    <property type="evidence" value="ECO:0007669"/>
    <property type="project" value="TreeGrafter"/>
</dbReference>
<gene>
    <name evidence="3" type="primary">rpiA</name>
    <name evidence="4" type="ordered locus">Thivi_4240</name>
</gene>
<dbReference type="SUPFAM" id="SSF75445">
    <property type="entry name" value="D-ribose-5-phosphate isomerase (RpiA), lid domain"/>
    <property type="match status" value="1"/>
</dbReference>
<comment type="subunit">
    <text evidence="3">Homodimer.</text>
</comment>
<comment type="catalytic activity">
    <reaction evidence="1 3">
        <text>aldehydo-D-ribose 5-phosphate = D-ribulose 5-phosphate</text>
        <dbReference type="Rhea" id="RHEA:14657"/>
        <dbReference type="ChEBI" id="CHEBI:58121"/>
        <dbReference type="ChEBI" id="CHEBI:58273"/>
        <dbReference type="EC" id="5.3.1.6"/>
    </reaction>
</comment>
<evidence type="ECO:0000256" key="3">
    <source>
        <dbReference type="HAMAP-Rule" id="MF_00170"/>
    </source>
</evidence>
<dbReference type="STRING" id="765911.Thivi_4240"/>
<name>I3YGD5_THIV6</name>
<dbReference type="GO" id="GO:0004751">
    <property type="term" value="F:ribose-5-phosphate isomerase activity"/>
    <property type="evidence" value="ECO:0007669"/>
    <property type="project" value="UniProtKB-UniRule"/>
</dbReference>
<dbReference type="CDD" id="cd01398">
    <property type="entry name" value="RPI_A"/>
    <property type="match status" value="1"/>
</dbReference>
<comment type="function">
    <text evidence="3">Catalyzes the reversible conversion of ribose-5-phosphate to ribulose 5-phosphate.</text>
</comment>
<accession>I3YGD5</accession>
<evidence type="ECO:0000256" key="1">
    <source>
        <dbReference type="ARBA" id="ARBA00001713"/>
    </source>
</evidence>
<dbReference type="FunFam" id="3.30.70.260:FF:000004">
    <property type="entry name" value="Ribose-5-phosphate isomerase A"/>
    <property type="match status" value="1"/>
</dbReference>
<dbReference type="GO" id="GO:0005829">
    <property type="term" value="C:cytosol"/>
    <property type="evidence" value="ECO:0007669"/>
    <property type="project" value="TreeGrafter"/>
</dbReference>
<comment type="similarity">
    <text evidence="3">Belongs to the ribose 5-phosphate isomerase family.</text>
</comment>
<feature type="binding site" evidence="3">
    <location>
        <begin position="27"/>
        <end position="30"/>
    </location>
    <ligand>
        <name>substrate</name>
    </ligand>
</feature>
<evidence type="ECO:0000256" key="2">
    <source>
        <dbReference type="ARBA" id="ARBA00023235"/>
    </source>
</evidence>
<dbReference type="UniPathway" id="UPA00115">
    <property type="reaction ID" value="UER00412"/>
</dbReference>
<dbReference type="OrthoDB" id="5870696at2"/>
<dbReference type="Pfam" id="PF06026">
    <property type="entry name" value="Rib_5-P_isom_A"/>
    <property type="match status" value="1"/>
</dbReference>
<feature type="binding site" evidence="3">
    <location>
        <position position="120"/>
    </location>
    <ligand>
        <name>substrate</name>
    </ligand>
</feature>
<dbReference type="KEGG" id="tvi:Thivi_4240"/>
<dbReference type="PANTHER" id="PTHR11934:SF0">
    <property type="entry name" value="RIBOSE-5-PHOSPHATE ISOMERASE"/>
    <property type="match status" value="1"/>
</dbReference>
<dbReference type="NCBIfam" id="NF001924">
    <property type="entry name" value="PRK00702.1"/>
    <property type="match status" value="1"/>
</dbReference>
<organism evidence="4 5">
    <name type="scientific">Thiocystis violascens (strain ATCC 17096 / DSM 198 / 6111)</name>
    <name type="common">Chromatium violascens</name>
    <dbReference type="NCBI Taxonomy" id="765911"/>
    <lineage>
        <taxon>Bacteria</taxon>
        <taxon>Pseudomonadati</taxon>
        <taxon>Pseudomonadota</taxon>
        <taxon>Gammaproteobacteria</taxon>
        <taxon>Chromatiales</taxon>
        <taxon>Chromatiaceae</taxon>
        <taxon>Thiocystis</taxon>
    </lineage>
</organism>
<dbReference type="InterPro" id="IPR020672">
    <property type="entry name" value="Ribose5P_isomerase_typA_subgr"/>
</dbReference>
<dbReference type="EMBL" id="CP003154">
    <property type="protein sequence ID" value="AFL76053.1"/>
    <property type="molecule type" value="Genomic_DNA"/>
</dbReference>
<dbReference type="RefSeq" id="WP_014780435.1">
    <property type="nucleotide sequence ID" value="NC_018012.1"/>
</dbReference>
<dbReference type="HAMAP" id="MF_00170">
    <property type="entry name" value="Rib_5P_isom_A"/>
    <property type="match status" value="1"/>
</dbReference>
<keyword evidence="5" id="KW-1185">Reference proteome</keyword>
<proteinExistence type="inferred from homology"/>
<dbReference type="SUPFAM" id="SSF100950">
    <property type="entry name" value="NagB/RpiA/CoA transferase-like"/>
    <property type="match status" value="1"/>
</dbReference>
<comment type="pathway">
    <text evidence="3">Carbohydrate degradation; pentose phosphate pathway; D-ribose 5-phosphate from D-ribulose 5-phosphate (non-oxidative stage): step 1/1.</text>
</comment>
<evidence type="ECO:0000313" key="5">
    <source>
        <dbReference type="Proteomes" id="UP000006062"/>
    </source>
</evidence>
<keyword evidence="2 3" id="KW-0413">Isomerase</keyword>
<dbReference type="EC" id="5.3.1.6" evidence="3"/>
<dbReference type="Gene3D" id="3.30.70.260">
    <property type="match status" value="1"/>
</dbReference>
<dbReference type="GO" id="GO:0009052">
    <property type="term" value="P:pentose-phosphate shunt, non-oxidative branch"/>
    <property type="evidence" value="ECO:0007669"/>
    <property type="project" value="UniProtKB-UniRule"/>
</dbReference>
<dbReference type="NCBIfam" id="TIGR00021">
    <property type="entry name" value="rpiA"/>
    <property type="match status" value="1"/>
</dbReference>
<dbReference type="PANTHER" id="PTHR11934">
    <property type="entry name" value="RIBOSE-5-PHOSPHATE ISOMERASE"/>
    <property type="match status" value="1"/>
</dbReference>
<sequence>MNQDAMKKQAAEAALAYVEGGVVGVGTGSTVNHFIDALATIKGRIEGAVSSSEASTERLKGHGIPVLDLNSAGELSIYVDGADESNERLQLIKGGGGALTREKIVAAASRQFVCIADESKLVKVLGRFPLPVEVIPMARSYVARELVRLGGTPIWREGFVTDNGNLILDVQHLEIADPLQFEQRINNLAGVVTVGIFALRPADVLILGTPNGAKTIKAADFSG</sequence>
<dbReference type="Gene3D" id="3.40.50.1360">
    <property type="match status" value="1"/>
</dbReference>
<evidence type="ECO:0000313" key="4">
    <source>
        <dbReference type="EMBL" id="AFL76053.1"/>
    </source>
</evidence>
<dbReference type="eggNOG" id="COG0120">
    <property type="taxonomic scope" value="Bacteria"/>
</dbReference>
<dbReference type="FunFam" id="3.40.50.1360:FF:000001">
    <property type="entry name" value="Ribose-5-phosphate isomerase A"/>
    <property type="match status" value="1"/>
</dbReference>
<dbReference type="InterPro" id="IPR004788">
    <property type="entry name" value="Ribose5P_isomerase_type_A"/>
</dbReference>
<dbReference type="HOGENOM" id="CLU_056590_1_1_6"/>
<dbReference type="InterPro" id="IPR037171">
    <property type="entry name" value="NagB/RpiA_transferase-like"/>
</dbReference>
<protein>
    <recommendedName>
        <fullName evidence="3">Ribose-5-phosphate isomerase A</fullName>
        <ecNumber evidence="3">5.3.1.6</ecNumber>
    </recommendedName>
    <alternativeName>
        <fullName evidence="3">Phosphoriboisomerase A</fullName>
        <shortName evidence="3">PRI</shortName>
    </alternativeName>
</protein>
<feature type="binding site" evidence="3">
    <location>
        <begin position="80"/>
        <end position="83"/>
    </location>
    <ligand>
        <name>substrate</name>
    </ligand>
</feature>